<dbReference type="EMBL" id="CP051635">
    <property type="protein sequence ID" value="UTD00035.1"/>
    <property type="molecule type" value="Genomic_DNA"/>
</dbReference>
<feature type="region of interest" description="Disordered" evidence="1">
    <location>
        <begin position="183"/>
        <end position="212"/>
    </location>
</feature>
<organism evidence="2 3">
    <name type="scientific">Treponema denticola</name>
    <dbReference type="NCBI Taxonomy" id="158"/>
    <lineage>
        <taxon>Bacteria</taxon>
        <taxon>Pseudomonadati</taxon>
        <taxon>Spirochaetota</taxon>
        <taxon>Spirochaetia</taxon>
        <taxon>Spirochaetales</taxon>
        <taxon>Treponemataceae</taxon>
        <taxon>Treponema</taxon>
    </lineage>
</organism>
<dbReference type="Proteomes" id="UP001056981">
    <property type="component" value="Chromosome"/>
</dbReference>
<dbReference type="InterPro" id="IPR011990">
    <property type="entry name" value="TPR-like_helical_dom_sf"/>
</dbReference>
<dbReference type="RefSeq" id="WP_253716271.1">
    <property type="nucleotide sequence ID" value="NZ_CP051522.1"/>
</dbReference>
<evidence type="ECO:0000256" key="1">
    <source>
        <dbReference type="SAM" id="MobiDB-lite"/>
    </source>
</evidence>
<evidence type="ECO:0008006" key="4">
    <source>
        <dbReference type="Google" id="ProtNLM"/>
    </source>
</evidence>
<accession>A0A9Q9EYM7</accession>
<protein>
    <recommendedName>
        <fullName evidence="4">TPR domain protein</fullName>
    </recommendedName>
</protein>
<dbReference type="SUPFAM" id="SSF48452">
    <property type="entry name" value="TPR-like"/>
    <property type="match status" value="1"/>
</dbReference>
<sequence>MKKNIFIVFFGLLFFICFTKVFAKGALEEDLAGEYFSIAQGYTELKNYSKAADYYLKAEKSEKYKNAAQYNLAQVYALQNEWENCLKYIEPLYKKAPENIKISTAYAYALASSGKEEKALLIYEKIYLENKETPEYFFNYVRILIILKKYEKAKELLNESKEKFTQEDDKKTISELEKEIEKLLNPPELKKEDKTTEKKDSMQDDKKSEEKK</sequence>
<evidence type="ECO:0000313" key="2">
    <source>
        <dbReference type="EMBL" id="UTD00035.1"/>
    </source>
</evidence>
<proteinExistence type="predicted"/>
<dbReference type="Gene3D" id="1.25.40.10">
    <property type="entry name" value="Tetratricopeptide repeat domain"/>
    <property type="match status" value="1"/>
</dbReference>
<evidence type="ECO:0000313" key="3">
    <source>
        <dbReference type="Proteomes" id="UP001056981"/>
    </source>
</evidence>
<name>A0A9Q9EYM7_TREDN</name>
<dbReference type="AlphaFoldDB" id="A0A9Q9EYM7"/>
<gene>
    <name evidence="2" type="ORF">E4N86_04675</name>
</gene>
<reference evidence="2" key="1">
    <citation type="submission" date="2020-04" db="EMBL/GenBank/DDBJ databases">
        <title>Comparative genomics of oral phylogroup-2 Treponema strains.</title>
        <authorList>
            <person name="Zeng H."/>
            <person name="Chan Y.K."/>
            <person name="Watt R.M."/>
        </authorList>
    </citation>
    <scope>NUCLEOTIDE SEQUENCE</scope>
    <source>
        <strain evidence="2">OMZ 905</strain>
    </source>
</reference>